<proteinExistence type="predicted"/>
<protein>
    <submittedName>
        <fullName evidence="1">Uncharacterized protein</fullName>
    </submittedName>
</protein>
<organism evidence="1 2">
    <name type="scientific">Streptomyces crystallinus</name>
    <dbReference type="NCBI Taxonomy" id="68191"/>
    <lineage>
        <taxon>Bacteria</taxon>
        <taxon>Bacillati</taxon>
        <taxon>Actinomycetota</taxon>
        <taxon>Actinomycetes</taxon>
        <taxon>Kitasatosporales</taxon>
        <taxon>Streptomycetaceae</taxon>
        <taxon>Streptomyces</taxon>
    </lineage>
</organism>
<reference evidence="1 2" key="1">
    <citation type="journal article" date="2019" name="Int. J. Syst. Evol. Microbiol.">
        <title>The Global Catalogue of Microorganisms (GCM) 10K type strain sequencing project: providing services to taxonomists for standard genome sequencing and annotation.</title>
        <authorList>
            <consortium name="The Broad Institute Genomics Platform"/>
            <consortium name="The Broad Institute Genome Sequencing Center for Infectious Disease"/>
            <person name="Wu L."/>
            <person name="Ma J."/>
        </authorList>
    </citation>
    <scope>NUCLEOTIDE SEQUENCE [LARGE SCALE GENOMIC DNA]</scope>
    <source>
        <strain evidence="1 2">JCM 5067</strain>
    </source>
</reference>
<evidence type="ECO:0000313" key="2">
    <source>
        <dbReference type="Proteomes" id="UP001500668"/>
    </source>
</evidence>
<dbReference type="Proteomes" id="UP001500668">
    <property type="component" value="Unassembled WGS sequence"/>
</dbReference>
<gene>
    <name evidence="1" type="ORF">GCM10010394_34030</name>
</gene>
<accession>A0ABN1G0G2</accession>
<keyword evidence="2" id="KW-1185">Reference proteome</keyword>
<name>A0ABN1G0G2_9ACTN</name>
<evidence type="ECO:0000313" key="1">
    <source>
        <dbReference type="EMBL" id="GAA0601657.1"/>
    </source>
</evidence>
<sequence length="64" mass="6950">MSFWIEGIATLTIVTSTRSMKAAVITMARANHRRRSFTAAAVPGPAASGEVVVVEVMEEKLDRM</sequence>
<dbReference type="EMBL" id="BAAACA010000016">
    <property type="protein sequence ID" value="GAA0601657.1"/>
    <property type="molecule type" value="Genomic_DNA"/>
</dbReference>
<comment type="caution">
    <text evidence="1">The sequence shown here is derived from an EMBL/GenBank/DDBJ whole genome shotgun (WGS) entry which is preliminary data.</text>
</comment>